<reference evidence="2 3" key="1">
    <citation type="journal article" date="2014" name="Int. J. Syst. Evol. Microbiol.">
        <title>Complete genome sequence of Corynebacterium casei LMG S-19264T (=DSM 44701T), isolated from a smear-ripened cheese.</title>
        <authorList>
            <consortium name="US DOE Joint Genome Institute (JGI-PGF)"/>
            <person name="Walter F."/>
            <person name="Albersmeier A."/>
            <person name="Kalinowski J."/>
            <person name="Ruckert C."/>
        </authorList>
    </citation>
    <scope>NUCLEOTIDE SEQUENCE [LARGE SCALE GENOMIC DNA]</scope>
    <source>
        <strain evidence="2 3">CGMCC 1.15896</strain>
    </source>
</reference>
<feature type="domain" description="TfoX N-terminal" evidence="1">
    <location>
        <begin position="16"/>
        <end position="105"/>
    </location>
</feature>
<accession>A0A916RDU8</accession>
<protein>
    <submittedName>
        <fullName evidence="2">RNA methyltransferase</fullName>
    </submittedName>
</protein>
<proteinExistence type="predicted"/>
<dbReference type="EMBL" id="BMKB01000002">
    <property type="protein sequence ID" value="GGA47914.1"/>
    <property type="molecule type" value="Genomic_DNA"/>
</dbReference>
<evidence type="ECO:0000313" key="2">
    <source>
        <dbReference type="EMBL" id="GGA47914.1"/>
    </source>
</evidence>
<dbReference type="AlphaFoldDB" id="A0A916RDU8"/>
<gene>
    <name evidence="2" type="ORF">GCM10011499_17210</name>
</gene>
<keyword evidence="3" id="KW-1185">Reference proteome</keyword>
<name>A0A916RDU8_9HYPH</name>
<evidence type="ECO:0000313" key="3">
    <source>
        <dbReference type="Proteomes" id="UP000596977"/>
    </source>
</evidence>
<dbReference type="Gene3D" id="3.30.1460.30">
    <property type="entry name" value="YgaC/TfoX-N like chaperone"/>
    <property type="match status" value="1"/>
</dbReference>
<keyword evidence="2" id="KW-0808">Transferase</keyword>
<dbReference type="SUPFAM" id="SSF159894">
    <property type="entry name" value="YgaC/TfoX-N like"/>
    <property type="match status" value="1"/>
</dbReference>
<dbReference type="GO" id="GO:0008168">
    <property type="term" value="F:methyltransferase activity"/>
    <property type="evidence" value="ECO:0007669"/>
    <property type="project" value="UniProtKB-KW"/>
</dbReference>
<dbReference type="InterPro" id="IPR007076">
    <property type="entry name" value="TfoX_N"/>
</dbReference>
<sequence length="111" mass="12072">MNQALEELAGRVRDYLSLKTPTVEKKMFGGICFMARGNMVAGVMKEGTLLARVGKDGMAAALLRPGCHEMDMQGRKMSGFVIVDGDVLEDDENLAEWLDISYAFASALPAK</sequence>
<dbReference type="OrthoDB" id="214902at2"/>
<dbReference type="GO" id="GO:0032259">
    <property type="term" value="P:methylation"/>
    <property type="evidence" value="ECO:0007669"/>
    <property type="project" value="UniProtKB-KW"/>
</dbReference>
<evidence type="ECO:0000259" key="1">
    <source>
        <dbReference type="Pfam" id="PF04993"/>
    </source>
</evidence>
<dbReference type="Proteomes" id="UP000596977">
    <property type="component" value="Unassembled WGS sequence"/>
</dbReference>
<comment type="caution">
    <text evidence="2">The sequence shown here is derived from an EMBL/GenBank/DDBJ whole genome shotgun (WGS) entry which is preliminary data.</text>
</comment>
<keyword evidence="2" id="KW-0489">Methyltransferase</keyword>
<dbReference type="RefSeq" id="WP_127070888.1">
    <property type="nucleotide sequence ID" value="NZ_BMKB01000002.1"/>
</dbReference>
<dbReference type="Pfam" id="PF04993">
    <property type="entry name" value="TfoX_N"/>
    <property type="match status" value="1"/>
</dbReference>
<organism evidence="2 3">
    <name type="scientific">Pelagibacterium lentulum</name>
    <dbReference type="NCBI Taxonomy" id="2029865"/>
    <lineage>
        <taxon>Bacteria</taxon>
        <taxon>Pseudomonadati</taxon>
        <taxon>Pseudomonadota</taxon>
        <taxon>Alphaproteobacteria</taxon>
        <taxon>Hyphomicrobiales</taxon>
        <taxon>Devosiaceae</taxon>
        <taxon>Pelagibacterium</taxon>
    </lineage>
</organism>